<feature type="domain" description="N-acetyltransferase" evidence="1">
    <location>
        <begin position="1"/>
        <end position="42"/>
    </location>
</feature>
<protein>
    <recommendedName>
        <fullName evidence="1">N-acetyltransferase domain-containing protein</fullName>
    </recommendedName>
</protein>
<gene>
    <name evidence="2" type="ORF">GCM10007362_25990</name>
</gene>
<accession>A0ABQ1ZWW8</accession>
<comment type="caution">
    <text evidence="2">The sequence shown here is derived from an EMBL/GenBank/DDBJ whole genome shotgun (WGS) entry which is preliminary data.</text>
</comment>
<dbReference type="Pfam" id="PF13302">
    <property type="entry name" value="Acetyltransf_3"/>
    <property type="match status" value="1"/>
</dbReference>
<reference evidence="3" key="1">
    <citation type="journal article" date="2019" name="Int. J. Syst. Evol. Microbiol.">
        <title>The Global Catalogue of Microorganisms (GCM) 10K type strain sequencing project: providing services to taxonomists for standard genome sequencing and annotation.</title>
        <authorList>
            <consortium name="The Broad Institute Genomics Platform"/>
            <consortium name="The Broad Institute Genome Sequencing Center for Infectious Disease"/>
            <person name="Wu L."/>
            <person name="Ma J."/>
        </authorList>
    </citation>
    <scope>NUCLEOTIDE SEQUENCE [LARGE SCALE GENOMIC DNA]</scope>
    <source>
        <strain evidence="3">CCM 8702</strain>
    </source>
</reference>
<sequence length="62" mass="6992">MTQAVTALTDWLFANTDTNVIHGLAKPDNIASNRVLQKCGFEDLGEVKLEEGAYKHYARRNR</sequence>
<dbReference type="InterPro" id="IPR000182">
    <property type="entry name" value="GNAT_dom"/>
</dbReference>
<evidence type="ECO:0000259" key="1">
    <source>
        <dbReference type="Pfam" id="PF13302"/>
    </source>
</evidence>
<evidence type="ECO:0000313" key="3">
    <source>
        <dbReference type="Proteomes" id="UP000605427"/>
    </source>
</evidence>
<dbReference type="Gene3D" id="3.40.630.30">
    <property type="match status" value="1"/>
</dbReference>
<keyword evidence="3" id="KW-1185">Reference proteome</keyword>
<name>A0ABQ1ZWW8_9BACL</name>
<dbReference type="InterPro" id="IPR016181">
    <property type="entry name" value="Acyl_CoA_acyltransferase"/>
</dbReference>
<dbReference type="Proteomes" id="UP000605427">
    <property type="component" value="Unassembled WGS sequence"/>
</dbReference>
<organism evidence="2 3">
    <name type="scientific">Saccharibacillus endophyticus</name>
    <dbReference type="NCBI Taxonomy" id="2060666"/>
    <lineage>
        <taxon>Bacteria</taxon>
        <taxon>Bacillati</taxon>
        <taxon>Bacillota</taxon>
        <taxon>Bacilli</taxon>
        <taxon>Bacillales</taxon>
        <taxon>Paenibacillaceae</taxon>
        <taxon>Saccharibacillus</taxon>
    </lineage>
</organism>
<proteinExistence type="predicted"/>
<dbReference type="EMBL" id="BMDD01000003">
    <property type="protein sequence ID" value="GGH79341.1"/>
    <property type="molecule type" value="Genomic_DNA"/>
</dbReference>
<evidence type="ECO:0000313" key="2">
    <source>
        <dbReference type="EMBL" id="GGH79341.1"/>
    </source>
</evidence>
<dbReference type="SUPFAM" id="SSF55729">
    <property type="entry name" value="Acyl-CoA N-acyltransferases (Nat)"/>
    <property type="match status" value="1"/>
</dbReference>